<dbReference type="Gene3D" id="2.60.40.10">
    <property type="entry name" value="Immunoglobulins"/>
    <property type="match status" value="1"/>
</dbReference>
<name>A0A9P4YGF5_9EURO</name>
<dbReference type="AlphaFoldDB" id="A0A9P4YGF5"/>
<feature type="domain" description="AMP-activated protein kinase glycogen-binding" evidence="2">
    <location>
        <begin position="5"/>
        <end position="82"/>
    </location>
</feature>
<evidence type="ECO:0000313" key="4">
    <source>
        <dbReference type="Proteomes" id="UP000749309"/>
    </source>
</evidence>
<feature type="compositionally biased region" description="Basic and acidic residues" evidence="1">
    <location>
        <begin position="254"/>
        <end position="285"/>
    </location>
</feature>
<feature type="compositionally biased region" description="Polar residues" evidence="1">
    <location>
        <begin position="451"/>
        <end position="465"/>
    </location>
</feature>
<accession>A0A9P4YGF5</accession>
<feature type="compositionally biased region" description="Basic and acidic residues" evidence="1">
    <location>
        <begin position="553"/>
        <end position="564"/>
    </location>
</feature>
<feature type="compositionally biased region" description="Low complexity" evidence="1">
    <location>
        <begin position="603"/>
        <end position="622"/>
    </location>
</feature>
<sequence length="876" mass="91003">MGYYYTFRWPRQAQEVIVTGSFDGWARSIRLERTDAGFEKEVLLPETDERILYKFIVDGHWRTDPAALQEETDEHNNINSVLLLPRHISPTSSTNMANGNNNKKNNNNNNNNNNRSAPTTSTISGVTPESTTAALAGAVPRELNAHQATISSAAPTSSTAQLAGQVPFEKPPGTYPESPIKDESYSVNPLPATGTLGNPVKLAPGEKLSDSAKNVSSSGLGGNVTLDKGSYDKDASDPTMAAMAAAAAVTGGSDKNKKQGDYGKDSQQKVSGKGDQRSSGRDEQQKFSGNDQQRFYGKDEQRFSGNDQQRSSGNDQQRSSGKDEQRFSGKDEQQRFSGRDEQQKFSVNPLPATGTVGNPSMVSSGEKQPGSAKNGTPKGQSSSVTTDKQSYDKGASDPAMAAMAAAAATGGNGKKKQGENGNGQQQFSVNPLPATGTVGNPVKVAAGQKLPEQSTISSNTVGSKVTTDKESYEKDASDPAMAAMAAAAAGGNNNKKTGGNNKKQTTTCEDQQQYSVNPLSATGTVGNPVKTAPGEQLPKSGNVTSNTVGSKVTTDKESYDKDASDPAMAAMAAKQHDKKNTFSALPAGSEPKSKSVGPNDNPAVSSAAPQATTAALAGAVPLEKSAGSSKNATTTGSSQQYDPEVPAKQVPERVKESMSKAHADPEAACLPEMVQEKKDLEKEILKEVSPATGSGQPAPTTSAATTSTAPAPTSTTATTTTTAPTAPAPATTTTSTTEPTSKQDSLKPGTGTDTGDISPKSHTPEVPAGDAVCESSGNDGPVTKGTTASQVPEAPKETPQVTTGPVTTDVPATSGAPEQNAQAQKPIEPRTTATVTAGAEADTSAQEDADAAADDMDRKKKNRISGFLYRLKEKFV</sequence>
<feature type="compositionally biased region" description="Basic and acidic residues" evidence="1">
    <location>
        <begin position="320"/>
        <end position="343"/>
    </location>
</feature>
<feature type="compositionally biased region" description="Low complexity" evidence="1">
    <location>
        <begin position="697"/>
        <end position="740"/>
    </location>
</feature>
<feature type="compositionally biased region" description="Low complexity" evidence="1">
    <location>
        <begin position="98"/>
        <end position="114"/>
    </location>
</feature>
<dbReference type="InterPro" id="IPR014756">
    <property type="entry name" value="Ig_E-set"/>
</dbReference>
<dbReference type="Proteomes" id="UP000749309">
    <property type="component" value="Unassembled WGS sequence"/>
</dbReference>
<feature type="compositionally biased region" description="Polar residues" evidence="1">
    <location>
        <begin position="115"/>
        <end position="126"/>
    </location>
</feature>
<feature type="compositionally biased region" description="Basic and acidic residues" evidence="1">
    <location>
        <begin position="466"/>
        <end position="477"/>
    </location>
</feature>
<dbReference type="EMBL" id="JAAQVJ010000131">
    <property type="protein sequence ID" value="KAF3893756.1"/>
    <property type="molecule type" value="Genomic_DNA"/>
</dbReference>
<feature type="compositionally biased region" description="Polar residues" evidence="1">
    <location>
        <begin position="303"/>
        <end position="319"/>
    </location>
</feature>
<dbReference type="SUPFAM" id="SSF81296">
    <property type="entry name" value="E set domains"/>
    <property type="match status" value="1"/>
</dbReference>
<feature type="compositionally biased region" description="Polar residues" evidence="1">
    <location>
        <begin position="508"/>
        <end position="525"/>
    </location>
</feature>
<evidence type="ECO:0000256" key="1">
    <source>
        <dbReference type="SAM" id="MobiDB-lite"/>
    </source>
</evidence>
<evidence type="ECO:0000259" key="2">
    <source>
        <dbReference type="Pfam" id="PF16561"/>
    </source>
</evidence>
<dbReference type="InterPro" id="IPR032640">
    <property type="entry name" value="AMPK1_CBM"/>
</dbReference>
<feature type="compositionally biased region" description="Polar residues" evidence="1">
    <location>
        <begin position="539"/>
        <end position="552"/>
    </location>
</feature>
<organism evidence="3 4">
    <name type="scientific">Trichophyton interdigitale</name>
    <dbReference type="NCBI Taxonomy" id="101480"/>
    <lineage>
        <taxon>Eukaryota</taxon>
        <taxon>Fungi</taxon>
        <taxon>Dikarya</taxon>
        <taxon>Ascomycota</taxon>
        <taxon>Pezizomycotina</taxon>
        <taxon>Eurotiomycetes</taxon>
        <taxon>Eurotiomycetidae</taxon>
        <taxon>Onygenales</taxon>
        <taxon>Arthrodermataceae</taxon>
        <taxon>Trichophyton</taxon>
    </lineage>
</organism>
<feature type="compositionally biased region" description="Low complexity" evidence="1">
    <location>
        <begin position="148"/>
        <end position="160"/>
    </location>
</feature>
<evidence type="ECO:0000313" key="3">
    <source>
        <dbReference type="EMBL" id="KAF3893756.1"/>
    </source>
</evidence>
<comment type="caution">
    <text evidence="3">The sequence shown here is derived from an EMBL/GenBank/DDBJ whole genome shotgun (WGS) entry which is preliminary data.</text>
</comment>
<feature type="region of interest" description="Disordered" evidence="1">
    <location>
        <begin position="89"/>
        <end position="126"/>
    </location>
</feature>
<feature type="compositionally biased region" description="Low complexity" evidence="1">
    <location>
        <begin position="480"/>
        <end position="507"/>
    </location>
</feature>
<gene>
    <name evidence="3" type="ORF">GY632_4066</name>
</gene>
<reference evidence="3" key="1">
    <citation type="submission" date="2020-03" db="EMBL/GenBank/DDBJ databases">
        <title>Whole Genome Sequence of Trichophyton interdigitale from India.</title>
        <authorList>
            <person name="Kumar P."/>
        </authorList>
    </citation>
    <scope>NUCLEOTIDE SEQUENCE</scope>
    <source>
        <strain evidence="3">UCMS-IGIB-CI14</strain>
    </source>
</reference>
<protein>
    <recommendedName>
        <fullName evidence="2">AMP-activated protein kinase glycogen-binding domain-containing protein</fullName>
    </recommendedName>
</protein>
<feature type="compositionally biased region" description="Polar residues" evidence="1">
    <location>
        <begin position="355"/>
        <end position="388"/>
    </location>
</feature>
<feature type="compositionally biased region" description="Polar residues" evidence="1">
    <location>
        <begin position="626"/>
        <end position="641"/>
    </location>
</feature>
<dbReference type="InterPro" id="IPR013783">
    <property type="entry name" value="Ig-like_fold"/>
</dbReference>
<feature type="compositionally biased region" description="Basic and acidic residues" evidence="1">
    <location>
        <begin position="650"/>
        <end position="665"/>
    </location>
</feature>
<feature type="compositionally biased region" description="Low complexity" evidence="1">
    <location>
        <begin position="399"/>
        <end position="408"/>
    </location>
</feature>
<feature type="compositionally biased region" description="Acidic residues" evidence="1">
    <location>
        <begin position="845"/>
        <end position="854"/>
    </location>
</feature>
<dbReference type="Pfam" id="PF16561">
    <property type="entry name" value="AMPK1_CBM"/>
    <property type="match status" value="1"/>
</dbReference>
<proteinExistence type="predicted"/>
<feature type="region of interest" description="Disordered" evidence="1">
    <location>
        <begin position="146"/>
        <end position="864"/>
    </location>
</feature>
<dbReference type="CDD" id="cd02859">
    <property type="entry name" value="E_set_AMPKbeta_like_N"/>
    <property type="match status" value="1"/>
</dbReference>
<feature type="compositionally biased region" description="Basic and acidic residues" evidence="1">
    <location>
        <begin position="674"/>
        <end position="686"/>
    </location>
</feature>